<gene>
    <name evidence="5" type="ORF">SAMIE_1031430</name>
</gene>
<dbReference type="SUPFAM" id="SSF46689">
    <property type="entry name" value="Homeodomain-like"/>
    <property type="match status" value="1"/>
</dbReference>
<evidence type="ECO:0000256" key="2">
    <source>
        <dbReference type="ARBA" id="ARBA00023125"/>
    </source>
</evidence>
<evidence type="ECO:0000313" key="5">
    <source>
        <dbReference type="EMBL" id="BBD99642.1"/>
    </source>
</evidence>
<dbReference type="Pfam" id="PF12833">
    <property type="entry name" value="HTH_18"/>
    <property type="match status" value="1"/>
</dbReference>
<dbReference type="GO" id="GO:0000976">
    <property type="term" value="F:transcription cis-regulatory region binding"/>
    <property type="evidence" value="ECO:0007669"/>
    <property type="project" value="TreeGrafter"/>
</dbReference>
<keyword evidence="6" id="KW-1185">Reference proteome</keyword>
<keyword evidence="2" id="KW-0238">DNA-binding</keyword>
<dbReference type="GO" id="GO:0003700">
    <property type="term" value="F:DNA-binding transcription factor activity"/>
    <property type="evidence" value="ECO:0007669"/>
    <property type="project" value="InterPro"/>
</dbReference>
<dbReference type="Proteomes" id="UP000279959">
    <property type="component" value="Chromosome"/>
</dbReference>
<feature type="domain" description="HTH araC/xylS-type" evidence="4">
    <location>
        <begin position="246"/>
        <end position="344"/>
    </location>
</feature>
<dbReference type="InterPro" id="IPR009057">
    <property type="entry name" value="Homeodomain-like_sf"/>
</dbReference>
<dbReference type="GO" id="GO:0005829">
    <property type="term" value="C:cytosol"/>
    <property type="evidence" value="ECO:0007669"/>
    <property type="project" value="TreeGrafter"/>
</dbReference>
<dbReference type="SMART" id="SM00342">
    <property type="entry name" value="HTH_ARAC"/>
    <property type="match status" value="1"/>
</dbReference>
<dbReference type="InterPro" id="IPR032687">
    <property type="entry name" value="AraC-type_N"/>
</dbReference>
<dbReference type="AlphaFoldDB" id="A0A494WFF4"/>
<reference evidence="5 6" key="1">
    <citation type="submission" date="2018-05" db="EMBL/GenBank/DDBJ databases">
        <title>Complete Genome Sequence of the Nonylphenol-Degrading Bacterium Sphingobium amiense DSM 16289T.</title>
        <authorList>
            <person name="Ootsuka M."/>
            <person name="Nishizawa T."/>
            <person name="Ohta H."/>
        </authorList>
    </citation>
    <scope>NUCLEOTIDE SEQUENCE [LARGE SCALE GENOMIC DNA]</scope>
    <source>
        <strain evidence="5 6">DSM 16289</strain>
    </source>
</reference>
<proteinExistence type="predicted"/>
<dbReference type="KEGG" id="sami:SAMIE_1031430"/>
<protein>
    <submittedName>
        <fullName evidence="5">AraC family transcriptional regulator</fullName>
    </submittedName>
</protein>
<name>A0A494WFF4_9SPHN</name>
<evidence type="ECO:0000313" key="6">
    <source>
        <dbReference type="Proteomes" id="UP000279959"/>
    </source>
</evidence>
<dbReference type="EMBL" id="AP018664">
    <property type="protein sequence ID" value="BBD99642.1"/>
    <property type="molecule type" value="Genomic_DNA"/>
</dbReference>
<keyword evidence="3" id="KW-0804">Transcription</keyword>
<dbReference type="RefSeq" id="WP_066700576.1">
    <property type="nucleotide sequence ID" value="NZ_AP018664.1"/>
</dbReference>
<evidence type="ECO:0000256" key="3">
    <source>
        <dbReference type="ARBA" id="ARBA00023163"/>
    </source>
</evidence>
<dbReference type="Gene3D" id="1.10.10.60">
    <property type="entry name" value="Homeodomain-like"/>
    <property type="match status" value="1"/>
</dbReference>
<accession>A0A494WFF4</accession>
<organism evidence="5 6">
    <name type="scientific">Sphingobium amiense</name>
    <dbReference type="NCBI Taxonomy" id="135719"/>
    <lineage>
        <taxon>Bacteria</taxon>
        <taxon>Pseudomonadati</taxon>
        <taxon>Pseudomonadota</taxon>
        <taxon>Alphaproteobacteria</taxon>
        <taxon>Sphingomonadales</taxon>
        <taxon>Sphingomonadaceae</taxon>
        <taxon>Sphingobium</taxon>
    </lineage>
</organism>
<sequence>MLLYLLPRFDNPMTRPITDRCSFPSTLWRAIRVVGIDPAAVLHKAGLPGSVHLDPATSLSTSQYFAIWKAINALADEPCIALKIIRAGDTTGQQPGFLAGLYAANFRDAISRLLHFKSMVTSEKIWTKEEQGRWSMGRDWPFATEREPSLSIDLAFAYMVELGRRGTGQRVRPVRVQYARDRGRDDALESYYGCRIDFGAGCDSITFANEDLDIPFSGYSPEFLEIVTHSVLGAFAKLAGDDTVIDRVKSAMKRTMGAGRPEAAAIASELGMSERTLQRRITSEASTYRALLIEARRERGLELLQNPSFDIDAITTMLGYESSTSFYRAFKQWEGVSPGEWRLRRGMDRGI</sequence>
<dbReference type="PANTHER" id="PTHR47894:SF1">
    <property type="entry name" value="HTH-TYPE TRANSCRIPTIONAL REGULATOR VQSM"/>
    <property type="match status" value="1"/>
</dbReference>
<evidence type="ECO:0000256" key="1">
    <source>
        <dbReference type="ARBA" id="ARBA00023015"/>
    </source>
</evidence>
<keyword evidence="1" id="KW-0805">Transcription regulation</keyword>
<dbReference type="PROSITE" id="PS01124">
    <property type="entry name" value="HTH_ARAC_FAMILY_2"/>
    <property type="match status" value="1"/>
</dbReference>
<evidence type="ECO:0000259" key="4">
    <source>
        <dbReference type="PROSITE" id="PS01124"/>
    </source>
</evidence>
<dbReference type="Pfam" id="PF12625">
    <property type="entry name" value="Arabinose_bd"/>
    <property type="match status" value="1"/>
</dbReference>
<dbReference type="InterPro" id="IPR018060">
    <property type="entry name" value="HTH_AraC"/>
</dbReference>
<dbReference type="PANTHER" id="PTHR47894">
    <property type="entry name" value="HTH-TYPE TRANSCRIPTIONAL REGULATOR GADX"/>
    <property type="match status" value="1"/>
</dbReference>